<dbReference type="Proteomes" id="UP000284416">
    <property type="component" value="Unassembled WGS sequence"/>
</dbReference>
<comment type="caution">
    <text evidence="2">The sequence shown here is derived from an EMBL/GenBank/DDBJ whole genome shotgun (WGS) entry which is preliminary data.</text>
</comment>
<reference evidence="2 3" key="1">
    <citation type="journal article" date="2017" name="Int. J. Syst. Evol. Microbiol.">
        <title>Bacillus notoginsengisoli sp. nov., a novel bacterium isolated from the rhizosphere of Panax notoginseng.</title>
        <authorList>
            <person name="Zhang M.Y."/>
            <person name="Cheng J."/>
            <person name="Cai Y."/>
            <person name="Zhang T.Y."/>
            <person name="Wu Y.Y."/>
            <person name="Manikprabhu D."/>
            <person name="Li W.J."/>
            <person name="Zhang Y.X."/>
        </authorList>
    </citation>
    <scope>NUCLEOTIDE SEQUENCE [LARGE SCALE GENOMIC DNA]</scope>
    <source>
        <strain evidence="2 3">JCM 30743</strain>
    </source>
</reference>
<dbReference type="AlphaFoldDB" id="A0A417YZX3"/>
<evidence type="ECO:0000313" key="3">
    <source>
        <dbReference type="Proteomes" id="UP000284416"/>
    </source>
</evidence>
<keyword evidence="3" id="KW-1185">Reference proteome</keyword>
<organism evidence="2 3">
    <name type="scientific">Neobacillus notoginsengisoli</name>
    <dbReference type="NCBI Taxonomy" id="1578198"/>
    <lineage>
        <taxon>Bacteria</taxon>
        <taxon>Bacillati</taxon>
        <taxon>Bacillota</taxon>
        <taxon>Bacilli</taxon>
        <taxon>Bacillales</taxon>
        <taxon>Bacillaceae</taxon>
        <taxon>Neobacillus</taxon>
    </lineage>
</organism>
<name>A0A417YZX3_9BACI</name>
<proteinExistence type="predicted"/>
<keyword evidence="1" id="KW-0175">Coiled coil</keyword>
<gene>
    <name evidence="2" type="ORF">D1B31_01820</name>
</gene>
<sequence>MAYLLGNLKTSLEQTKERLTLLNERGVEALNILYPGLNYGGMLYYQLLESLPKEIEQLEKKIKDLEHKQKLKTNQLSDII</sequence>
<protein>
    <submittedName>
        <fullName evidence="2">Uncharacterized protein</fullName>
    </submittedName>
</protein>
<feature type="coiled-coil region" evidence="1">
    <location>
        <begin position="5"/>
        <end position="75"/>
    </location>
</feature>
<dbReference type="EMBL" id="QWEG01000001">
    <property type="protein sequence ID" value="RHW43422.1"/>
    <property type="molecule type" value="Genomic_DNA"/>
</dbReference>
<evidence type="ECO:0000313" key="2">
    <source>
        <dbReference type="EMBL" id="RHW43422.1"/>
    </source>
</evidence>
<accession>A0A417YZX3</accession>
<evidence type="ECO:0000256" key="1">
    <source>
        <dbReference type="SAM" id="Coils"/>
    </source>
</evidence>